<dbReference type="Proteomes" id="UP001164746">
    <property type="component" value="Chromosome 6"/>
</dbReference>
<organism evidence="1 2">
    <name type="scientific">Mya arenaria</name>
    <name type="common">Soft-shell clam</name>
    <dbReference type="NCBI Taxonomy" id="6604"/>
    <lineage>
        <taxon>Eukaryota</taxon>
        <taxon>Metazoa</taxon>
        <taxon>Spiralia</taxon>
        <taxon>Lophotrochozoa</taxon>
        <taxon>Mollusca</taxon>
        <taxon>Bivalvia</taxon>
        <taxon>Autobranchia</taxon>
        <taxon>Heteroconchia</taxon>
        <taxon>Euheterodonta</taxon>
        <taxon>Imparidentia</taxon>
        <taxon>Neoheterodontei</taxon>
        <taxon>Myida</taxon>
        <taxon>Myoidea</taxon>
        <taxon>Myidae</taxon>
        <taxon>Mya</taxon>
    </lineage>
</organism>
<accession>A0ABY7EIF5</accession>
<gene>
    <name evidence="1" type="ORF">MAR_018882</name>
</gene>
<feature type="non-terminal residue" evidence="1">
    <location>
        <position position="110"/>
    </location>
</feature>
<protein>
    <submittedName>
        <fullName evidence="1">Uncharacterized protein</fullName>
    </submittedName>
</protein>
<feature type="non-terminal residue" evidence="1">
    <location>
        <position position="1"/>
    </location>
</feature>
<evidence type="ECO:0000313" key="1">
    <source>
        <dbReference type="EMBL" id="WAR08924.1"/>
    </source>
</evidence>
<evidence type="ECO:0000313" key="2">
    <source>
        <dbReference type="Proteomes" id="UP001164746"/>
    </source>
</evidence>
<proteinExistence type="predicted"/>
<dbReference type="EMBL" id="CP111017">
    <property type="protein sequence ID" value="WAR08924.1"/>
    <property type="molecule type" value="Genomic_DNA"/>
</dbReference>
<keyword evidence="2" id="KW-1185">Reference proteome</keyword>
<name>A0ABY7EIF5_MYAAR</name>
<sequence>HTSEPSCPIHTYALHNLDACRQFRNKPFEERKQFLKDNHMCFKFCTSNSAHLISMDCTVSVKCSECGSSKHTTALHISRNIPTEDQKGAHNPQNIPAKCAKLCSDSNLSK</sequence>
<dbReference type="PANTHER" id="PTHR47331">
    <property type="entry name" value="PHD-TYPE DOMAIN-CONTAINING PROTEIN"/>
    <property type="match status" value="1"/>
</dbReference>
<reference evidence="1" key="1">
    <citation type="submission" date="2022-11" db="EMBL/GenBank/DDBJ databases">
        <title>Centuries of genome instability and evolution in soft-shell clam transmissible cancer (bioRxiv).</title>
        <authorList>
            <person name="Hart S.F.M."/>
            <person name="Yonemitsu M.A."/>
            <person name="Giersch R.M."/>
            <person name="Beal B.F."/>
            <person name="Arriagada G."/>
            <person name="Davis B.W."/>
            <person name="Ostrander E.A."/>
            <person name="Goff S.P."/>
            <person name="Metzger M.J."/>
        </authorList>
    </citation>
    <scope>NUCLEOTIDE SEQUENCE</scope>
    <source>
        <strain evidence="1">MELC-2E11</strain>
        <tissue evidence="1">Siphon/mantle</tissue>
    </source>
</reference>
<dbReference type="PANTHER" id="PTHR47331:SF6">
    <property type="entry name" value="DOUBLECORTIN DOMAIN-CONTAINING PROTEIN"/>
    <property type="match status" value="1"/>
</dbReference>